<dbReference type="CDD" id="cd07302">
    <property type="entry name" value="CHD"/>
    <property type="match status" value="1"/>
</dbReference>
<dbReference type="EMBL" id="CADCSY010000036">
    <property type="protein sequence ID" value="CAA9224291.1"/>
    <property type="molecule type" value="Genomic_DNA"/>
</dbReference>
<protein>
    <recommendedName>
        <fullName evidence="2">Guanylate cyclase domain-containing protein</fullName>
    </recommendedName>
</protein>
<dbReference type="PANTHER" id="PTHR43081:SF19">
    <property type="entry name" value="PH-SENSITIVE ADENYLATE CYCLASE RV1264"/>
    <property type="match status" value="1"/>
</dbReference>
<dbReference type="InterPro" id="IPR029787">
    <property type="entry name" value="Nucleotide_cyclase"/>
</dbReference>
<organism evidence="3">
    <name type="scientific">uncultured Acidimicrobiales bacterium</name>
    <dbReference type="NCBI Taxonomy" id="310071"/>
    <lineage>
        <taxon>Bacteria</taxon>
        <taxon>Bacillati</taxon>
        <taxon>Actinomycetota</taxon>
        <taxon>Acidimicrobiia</taxon>
        <taxon>Acidimicrobiales</taxon>
        <taxon>environmental samples</taxon>
    </lineage>
</organism>
<evidence type="ECO:0000313" key="3">
    <source>
        <dbReference type="EMBL" id="CAA9224291.1"/>
    </source>
</evidence>
<gene>
    <name evidence="3" type="ORF">AVDCRST_MAG20-761</name>
</gene>
<dbReference type="PANTHER" id="PTHR43081">
    <property type="entry name" value="ADENYLATE CYCLASE, TERMINAL-DIFFERENTIATION SPECIFIC-RELATED"/>
    <property type="match status" value="1"/>
</dbReference>
<dbReference type="SMART" id="SM00044">
    <property type="entry name" value="CYCc"/>
    <property type="match status" value="1"/>
</dbReference>
<reference evidence="3" key="1">
    <citation type="submission" date="2020-02" db="EMBL/GenBank/DDBJ databases">
        <authorList>
            <person name="Meier V. D."/>
        </authorList>
    </citation>
    <scope>NUCLEOTIDE SEQUENCE</scope>
    <source>
        <strain evidence="3">AVDCRST_MAG20</strain>
    </source>
</reference>
<dbReference type="GO" id="GO:0004016">
    <property type="term" value="F:adenylate cyclase activity"/>
    <property type="evidence" value="ECO:0007669"/>
    <property type="project" value="UniProtKB-ARBA"/>
</dbReference>
<dbReference type="GO" id="GO:0006171">
    <property type="term" value="P:cAMP biosynthetic process"/>
    <property type="evidence" value="ECO:0007669"/>
    <property type="project" value="TreeGrafter"/>
</dbReference>
<comment type="similarity">
    <text evidence="1">Belongs to the adenylyl cyclase class-3 family.</text>
</comment>
<dbReference type="Gene3D" id="3.30.70.1230">
    <property type="entry name" value="Nucleotide cyclase"/>
    <property type="match status" value="1"/>
</dbReference>
<accession>A0A6J4HJJ4</accession>
<name>A0A6J4HJJ4_9ACTN</name>
<dbReference type="AlphaFoldDB" id="A0A6J4HJJ4"/>
<evidence type="ECO:0000256" key="1">
    <source>
        <dbReference type="ARBA" id="ARBA00005381"/>
    </source>
</evidence>
<dbReference type="InterPro" id="IPR050697">
    <property type="entry name" value="Adenylyl/Guanylyl_Cyclase_3/4"/>
</dbReference>
<dbReference type="SUPFAM" id="SSF55073">
    <property type="entry name" value="Nucleotide cyclase"/>
    <property type="match status" value="1"/>
</dbReference>
<feature type="domain" description="Guanylate cyclase" evidence="2">
    <location>
        <begin position="110"/>
        <end position="216"/>
    </location>
</feature>
<dbReference type="GO" id="GO:0035556">
    <property type="term" value="P:intracellular signal transduction"/>
    <property type="evidence" value="ECO:0007669"/>
    <property type="project" value="InterPro"/>
</dbReference>
<evidence type="ECO:0000259" key="2">
    <source>
        <dbReference type="PROSITE" id="PS50125"/>
    </source>
</evidence>
<dbReference type="InterPro" id="IPR001054">
    <property type="entry name" value="A/G_cyclase"/>
</dbReference>
<dbReference type="PROSITE" id="PS50125">
    <property type="entry name" value="GUANYLATE_CYCLASE_2"/>
    <property type="match status" value="1"/>
</dbReference>
<sequence length="265" mass="27892">MARKEEARSAGATAVRALRQQLAERAAAVLRQDPELRSTAIEVGLVDRAWVDEPGEHPVRTSSPVEVVQRFLERSIERKPSVLGGVGLSAIQLLAAGSTTEDGGSPIPIAITFTDLEGFTSFTASEGDEHALDLLAQHHRTVGPIVRSRGGRVVKRIGDGLMLSFPSPEAAVHAALELVDAPPPPLRLRAGVHCGEAVVSGDDLIGHDVNVAARVADAATGGAVLTTVELRDAVGPLRDVAFGIPESLRLKGLDDPVDVCAVSWR</sequence>
<proteinExistence type="inferred from homology"/>
<dbReference type="Pfam" id="PF00211">
    <property type="entry name" value="Guanylate_cyc"/>
    <property type="match status" value="1"/>
</dbReference>